<comment type="caution">
    <text evidence="2">The sequence shown here is derived from an EMBL/GenBank/DDBJ whole genome shotgun (WGS) entry which is preliminary data.</text>
</comment>
<name>A0A2G8KI85_STIJA</name>
<dbReference type="PANTHER" id="PTHR21301:SF10">
    <property type="entry name" value="REVERSE TRANSCRIPTASE DOMAIN-CONTAINING PROTEIN"/>
    <property type="match status" value="1"/>
</dbReference>
<dbReference type="SUPFAM" id="SSF82771">
    <property type="entry name" value="GIY-YIG endonuclease"/>
    <property type="match status" value="1"/>
</dbReference>
<sequence>MQQVLTKNNFTFMDKHYLQRHGTAMGTRMAPSYACLFMSSLEERMLSTAPCRPLIWWRYIDDIFFIWTSDEDSLLTFINHINSFHSTIKFTLITLTNRFNFLDVTVRKEHDSLSTDLYTKPTDTHQYLHSSSCHPRHCKSGIAYNRLQRAVPEKPIIAYRRPRNLRDLLVRAAVPPLTSNPTPIQHGTFKCDRTSRCIVCSHHIVESNSITSHSMQLTHKTKGHITCTTTNVIYLISCRVCGIQYVGETKTTLKKRFYGHRSTVNTMKTETPVGEHFNLPNHTINDMSLQGIESLGSRPDLVRISRERLWMQRLRTIQPHGLNIQEGHD</sequence>
<organism evidence="2 3">
    <name type="scientific">Stichopus japonicus</name>
    <name type="common">Sea cucumber</name>
    <dbReference type="NCBI Taxonomy" id="307972"/>
    <lineage>
        <taxon>Eukaryota</taxon>
        <taxon>Metazoa</taxon>
        <taxon>Echinodermata</taxon>
        <taxon>Eleutherozoa</taxon>
        <taxon>Echinozoa</taxon>
        <taxon>Holothuroidea</taxon>
        <taxon>Aspidochirotacea</taxon>
        <taxon>Aspidochirotida</taxon>
        <taxon>Stichopodidae</taxon>
        <taxon>Apostichopus</taxon>
    </lineage>
</organism>
<dbReference type="AlphaFoldDB" id="A0A2G8KI85"/>
<reference evidence="2 3" key="1">
    <citation type="journal article" date="2017" name="PLoS Biol.">
        <title>The sea cucumber genome provides insights into morphological evolution and visceral regeneration.</title>
        <authorList>
            <person name="Zhang X."/>
            <person name="Sun L."/>
            <person name="Yuan J."/>
            <person name="Sun Y."/>
            <person name="Gao Y."/>
            <person name="Zhang L."/>
            <person name="Li S."/>
            <person name="Dai H."/>
            <person name="Hamel J.F."/>
            <person name="Liu C."/>
            <person name="Yu Y."/>
            <person name="Liu S."/>
            <person name="Lin W."/>
            <person name="Guo K."/>
            <person name="Jin S."/>
            <person name="Xu P."/>
            <person name="Storey K.B."/>
            <person name="Huan P."/>
            <person name="Zhang T."/>
            <person name="Zhou Y."/>
            <person name="Zhang J."/>
            <person name="Lin C."/>
            <person name="Li X."/>
            <person name="Xing L."/>
            <person name="Huo D."/>
            <person name="Sun M."/>
            <person name="Wang L."/>
            <person name="Mercier A."/>
            <person name="Li F."/>
            <person name="Yang H."/>
            <person name="Xiang J."/>
        </authorList>
    </citation>
    <scope>NUCLEOTIDE SEQUENCE [LARGE SCALE GENOMIC DNA]</scope>
    <source>
        <strain evidence="2">Shaxun</strain>
        <tissue evidence="2">Muscle</tissue>
    </source>
</reference>
<dbReference type="PANTHER" id="PTHR21301">
    <property type="entry name" value="REVERSE TRANSCRIPTASE"/>
    <property type="match status" value="1"/>
</dbReference>
<evidence type="ECO:0000313" key="2">
    <source>
        <dbReference type="EMBL" id="PIK47699.1"/>
    </source>
</evidence>
<dbReference type="InterPro" id="IPR000477">
    <property type="entry name" value="RT_dom"/>
</dbReference>
<dbReference type="OrthoDB" id="10018421at2759"/>
<dbReference type="Proteomes" id="UP000230750">
    <property type="component" value="Unassembled WGS sequence"/>
</dbReference>
<feature type="domain" description="Reverse transcriptase" evidence="1">
    <location>
        <begin position="1"/>
        <end position="117"/>
    </location>
</feature>
<evidence type="ECO:0000313" key="3">
    <source>
        <dbReference type="Proteomes" id="UP000230750"/>
    </source>
</evidence>
<dbReference type="PROSITE" id="PS50878">
    <property type="entry name" value="RT_POL"/>
    <property type="match status" value="1"/>
</dbReference>
<keyword evidence="3" id="KW-1185">Reference proteome</keyword>
<dbReference type="CDD" id="cd10442">
    <property type="entry name" value="GIY-YIG_PLEs"/>
    <property type="match status" value="1"/>
</dbReference>
<dbReference type="Gene3D" id="3.40.1440.10">
    <property type="entry name" value="GIY-YIG endonuclease"/>
    <property type="match status" value="1"/>
</dbReference>
<gene>
    <name evidence="2" type="ORF">BSL78_15441</name>
</gene>
<dbReference type="InterPro" id="IPR035901">
    <property type="entry name" value="GIY-YIG_endonuc_sf"/>
</dbReference>
<dbReference type="EMBL" id="MRZV01000564">
    <property type="protein sequence ID" value="PIK47699.1"/>
    <property type="molecule type" value="Genomic_DNA"/>
</dbReference>
<proteinExistence type="predicted"/>
<protein>
    <recommendedName>
        <fullName evidence="1">Reverse transcriptase domain-containing protein</fullName>
    </recommendedName>
</protein>
<evidence type="ECO:0000259" key="1">
    <source>
        <dbReference type="PROSITE" id="PS50878"/>
    </source>
</evidence>
<accession>A0A2G8KI85</accession>